<dbReference type="PANTHER" id="PTHR23519">
    <property type="entry name" value="AUTOPHAGY-RELATED PROTEIN 22"/>
    <property type="match status" value="1"/>
</dbReference>
<keyword evidence="9" id="KW-1185">Reference proteome</keyword>
<organism evidence="8 9">
    <name type="scientific">Marinobacter vulgaris</name>
    <dbReference type="NCBI Taxonomy" id="1928331"/>
    <lineage>
        <taxon>Bacteria</taxon>
        <taxon>Pseudomonadati</taxon>
        <taxon>Pseudomonadota</taxon>
        <taxon>Gammaproteobacteria</taxon>
        <taxon>Pseudomonadales</taxon>
        <taxon>Marinobacteraceae</taxon>
        <taxon>Marinobacter</taxon>
    </lineage>
</organism>
<dbReference type="GO" id="GO:0022857">
    <property type="term" value="F:transmembrane transporter activity"/>
    <property type="evidence" value="ECO:0007669"/>
    <property type="project" value="InterPro"/>
</dbReference>
<dbReference type="Gene3D" id="1.20.1250.20">
    <property type="entry name" value="MFS general substrate transporter like domains"/>
    <property type="match status" value="1"/>
</dbReference>
<dbReference type="Pfam" id="PF11700">
    <property type="entry name" value="ATG22"/>
    <property type="match status" value="1"/>
</dbReference>
<proteinExistence type="predicted"/>
<feature type="transmembrane region" description="Helical" evidence="6">
    <location>
        <begin position="198"/>
        <end position="217"/>
    </location>
</feature>
<dbReference type="PANTHER" id="PTHR23519:SF1">
    <property type="entry name" value="AUTOPHAGY-RELATED PROTEIN 22"/>
    <property type="match status" value="1"/>
</dbReference>
<feature type="transmembrane region" description="Helical" evidence="6">
    <location>
        <begin position="20"/>
        <end position="48"/>
    </location>
</feature>
<evidence type="ECO:0000256" key="5">
    <source>
        <dbReference type="ARBA" id="ARBA00023136"/>
    </source>
</evidence>
<evidence type="ECO:0000313" key="9">
    <source>
        <dbReference type="Proteomes" id="UP000253987"/>
    </source>
</evidence>
<dbReference type="InterPro" id="IPR024671">
    <property type="entry name" value="Atg22-like"/>
</dbReference>
<feature type="transmembrane region" description="Helical" evidence="6">
    <location>
        <begin position="341"/>
        <end position="363"/>
    </location>
</feature>
<keyword evidence="5 6" id="KW-0472">Membrane</keyword>
<evidence type="ECO:0000256" key="1">
    <source>
        <dbReference type="ARBA" id="ARBA00004127"/>
    </source>
</evidence>
<feature type="transmembrane region" description="Helical" evidence="6">
    <location>
        <begin position="317"/>
        <end position="335"/>
    </location>
</feature>
<keyword evidence="3 6" id="KW-0812">Transmembrane</keyword>
<evidence type="ECO:0000256" key="6">
    <source>
        <dbReference type="SAM" id="Phobius"/>
    </source>
</evidence>
<accession>A0A2V3ZRH0</accession>
<dbReference type="GO" id="GO:0012505">
    <property type="term" value="C:endomembrane system"/>
    <property type="evidence" value="ECO:0007669"/>
    <property type="project" value="UniProtKB-SubCell"/>
</dbReference>
<comment type="subcellular location">
    <subcellularLocation>
        <location evidence="1">Endomembrane system</location>
        <topology evidence="1">Multi-pass membrane protein</topology>
    </subcellularLocation>
</comment>
<feature type="transmembrane region" description="Helical" evidence="6">
    <location>
        <begin position="117"/>
        <end position="138"/>
    </location>
</feature>
<feature type="domain" description="Major facilitator superfamily (MFS) profile" evidence="7">
    <location>
        <begin position="250"/>
        <end position="446"/>
    </location>
</feature>
<reference evidence="9" key="1">
    <citation type="submission" date="2018-05" db="EMBL/GenBank/DDBJ databases">
        <authorList>
            <person name="Lu D."/>
        </authorList>
    </citation>
    <scope>NUCLEOTIDE SEQUENCE [LARGE SCALE GENOMIC DNA]</scope>
    <source>
        <strain evidence="9">F01</strain>
    </source>
</reference>
<evidence type="ECO:0000259" key="7">
    <source>
        <dbReference type="PROSITE" id="PS50850"/>
    </source>
</evidence>
<feature type="transmembrane region" description="Helical" evidence="6">
    <location>
        <begin position="375"/>
        <end position="394"/>
    </location>
</feature>
<evidence type="ECO:0000256" key="3">
    <source>
        <dbReference type="ARBA" id="ARBA00022692"/>
    </source>
</evidence>
<dbReference type="SUPFAM" id="SSF103473">
    <property type="entry name" value="MFS general substrate transporter"/>
    <property type="match status" value="1"/>
</dbReference>
<dbReference type="EMBL" id="QFWX01000002">
    <property type="protein sequence ID" value="PXX92480.1"/>
    <property type="molecule type" value="Genomic_DNA"/>
</dbReference>
<dbReference type="PROSITE" id="PS50850">
    <property type="entry name" value="MFS"/>
    <property type="match status" value="1"/>
</dbReference>
<dbReference type="AlphaFoldDB" id="A0A2V3ZRH0"/>
<keyword evidence="2" id="KW-0813">Transport</keyword>
<gene>
    <name evidence="8" type="ORF">DIT71_04600</name>
</gene>
<reference evidence="8 9" key="2">
    <citation type="submission" date="2018-06" db="EMBL/GenBank/DDBJ databases">
        <title>Marinobactersediminissp. nov, a moderately halophilic bacterium isolated from marine solar saltern.</title>
        <authorList>
            <person name="Zhang Y."/>
        </authorList>
    </citation>
    <scope>NUCLEOTIDE SEQUENCE [LARGE SCALE GENOMIC DNA]</scope>
    <source>
        <strain evidence="8 9">F01</strain>
    </source>
</reference>
<sequence length="446" mass="48509">MPPKTPLTEPPGKQEDKRALWSWALYDWANSAFFTIILTFVFAQYFSVSVMQNEVKGTEAWGYIVGISGVLIAILAPILGAIADQSGRRKPWFIGFTLLCVISCAMLWTVTPDQSQFWNAALWVGLATLGAEFAFIFYNSMLPDLASQDRTGRWSGWAWGLGYVGGVLSLVVALYGFIEVDANLFNLDRDQAEHVRATFILVAVWYLVFALPAFFFIPDRPSTGLRLAAATRAGFVQLKESIIHVRQYKDIVRFLIARMLYTDGLATIFTFGGVYAAGTFNMGSTEVLQFAIALNVTAGLGALGFAWIDDALGGRNTILLSLVGLGSSALGILLVDGATAFWIWGMILGIFVGPLQSASRSHLARVAPPHLQTQMFGLFAFSGKATAFAGPLLVGWVTSVTDSQRWGMSTILVFLVIGFLLMLKVPATEVRKKKVPAAAGTQGEAE</sequence>
<feature type="transmembrane region" description="Helical" evidence="6">
    <location>
        <begin position="158"/>
        <end position="178"/>
    </location>
</feature>
<feature type="transmembrane region" description="Helical" evidence="6">
    <location>
        <begin position="60"/>
        <end position="80"/>
    </location>
</feature>
<keyword evidence="4 6" id="KW-1133">Transmembrane helix</keyword>
<feature type="transmembrane region" description="Helical" evidence="6">
    <location>
        <begin position="287"/>
        <end position="308"/>
    </location>
</feature>
<dbReference type="RefSeq" id="WP_114612034.1">
    <property type="nucleotide sequence ID" value="NZ_QFWX01000002.1"/>
</dbReference>
<feature type="transmembrane region" description="Helical" evidence="6">
    <location>
        <begin position="92"/>
        <end position="111"/>
    </location>
</feature>
<evidence type="ECO:0000313" key="8">
    <source>
        <dbReference type="EMBL" id="PXX92480.1"/>
    </source>
</evidence>
<dbReference type="OrthoDB" id="9768783at2"/>
<dbReference type="InterPro" id="IPR050495">
    <property type="entry name" value="ATG22/LtaA_families"/>
</dbReference>
<dbReference type="InterPro" id="IPR036259">
    <property type="entry name" value="MFS_trans_sf"/>
</dbReference>
<comment type="caution">
    <text evidence="8">The sequence shown here is derived from an EMBL/GenBank/DDBJ whole genome shotgun (WGS) entry which is preliminary data.</text>
</comment>
<feature type="transmembrane region" description="Helical" evidence="6">
    <location>
        <begin position="406"/>
        <end position="423"/>
    </location>
</feature>
<dbReference type="InterPro" id="IPR020846">
    <property type="entry name" value="MFS_dom"/>
</dbReference>
<name>A0A2V3ZRH0_9GAMM</name>
<dbReference type="Proteomes" id="UP000253987">
    <property type="component" value="Unassembled WGS sequence"/>
</dbReference>
<feature type="transmembrane region" description="Helical" evidence="6">
    <location>
        <begin position="255"/>
        <end position="275"/>
    </location>
</feature>
<evidence type="ECO:0000256" key="2">
    <source>
        <dbReference type="ARBA" id="ARBA00022448"/>
    </source>
</evidence>
<evidence type="ECO:0000256" key="4">
    <source>
        <dbReference type="ARBA" id="ARBA00022989"/>
    </source>
</evidence>
<protein>
    <submittedName>
        <fullName evidence="8">MFS transporter</fullName>
    </submittedName>
</protein>